<dbReference type="RefSeq" id="WP_106683245.1">
    <property type="nucleotide sequence ID" value="NZ_CP027667.1"/>
</dbReference>
<evidence type="ECO:0000256" key="3">
    <source>
        <dbReference type="ARBA" id="ARBA00013194"/>
    </source>
</evidence>
<accession>A0A2R3QAE1</accession>
<dbReference type="PROSITE" id="PS50198">
    <property type="entry name" value="PPIC_PPIASE_2"/>
    <property type="match status" value="1"/>
</dbReference>
<dbReference type="Pfam" id="PF00639">
    <property type="entry name" value="Rotamase"/>
    <property type="match status" value="1"/>
</dbReference>
<dbReference type="GO" id="GO:0003755">
    <property type="term" value="F:peptidyl-prolyl cis-trans isomerase activity"/>
    <property type="evidence" value="ECO:0007669"/>
    <property type="project" value="UniProtKB-KW"/>
</dbReference>
<name>A0A2R3QAE1_9BURK</name>
<dbReference type="SUPFAM" id="SSF54534">
    <property type="entry name" value="FKBP-like"/>
    <property type="match status" value="1"/>
</dbReference>
<keyword evidence="6" id="KW-0732">Signal</keyword>
<dbReference type="OrthoDB" id="9769613at2"/>
<reference evidence="8 9" key="1">
    <citation type="submission" date="2018-03" db="EMBL/GenBank/DDBJ databases">
        <title>Genome sequencing of Melaminivora sp.</title>
        <authorList>
            <person name="Kim S.-J."/>
            <person name="Heo J."/>
            <person name="Ahn J.-H."/>
            <person name="Kwon S.-W."/>
        </authorList>
    </citation>
    <scope>NUCLEOTIDE SEQUENCE [LARGE SCALE GENOMIC DNA]</scope>
    <source>
        <strain evidence="8 9">SC2-9</strain>
    </source>
</reference>
<evidence type="ECO:0000256" key="1">
    <source>
        <dbReference type="ARBA" id="ARBA00000971"/>
    </source>
</evidence>
<feature type="chain" id="PRO_5015306741" description="peptidylprolyl isomerase" evidence="6">
    <location>
        <begin position="36"/>
        <end position="311"/>
    </location>
</feature>
<sequence>MCTFSFLRFGRFSLSACRVLAALVLAGLPLGQAIAADKPLVEGGGVVITAGDLQADAQRIPPAMRTDALKQPRFVEQMALNLYIRRVMAERARKLSLRTDADLQTLDAVAQDRALSDAYLAYLDAQNAPADSAVLAQARAIYQAQPARFTRGEAVRLNQIFLKGSDEATLARARQLVQALREGADFAAMARQNSADVGSALKGGDLGFLTRERMTRELGDAAFALRMTGDISEPVPGDAGVHILQLRERRDPGVPPFDEVRDALVEEVRGTILQEVRAAEAQRIRAQAQAVSPAIEEFARQSSATSTSDKP</sequence>
<dbReference type="InterPro" id="IPR000297">
    <property type="entry name" value="PPIase_PpiC"/>
</dbReference>
<dbReference type="Gene3D" id="3.10.50.40">
    <property type="match status" value="1"/>
</dbReference>
<evidence type="ECO:0000256" key="4">
    <source>
        <dbReference type="ARBA" id="ARBA00023110"/>
    </source>
</evidence>
<feature type="domain" description="PpiC" evidence="7">
    <location>
        <begin position="152"/>
        <end position="248"/>
    </location>
</feature>
<dbReference type="InterPro" id="IPR050245">
    <property type="entry name" value="PrsA_foldase"/>
</dbReference>
<comment type="catalytic activity">
    <reaction evidence="1">
        <text>[protein]-peptidylproline (omega=180) = [protein]-peptidylproline (omega=0)</text>
        <dbReference type="Rhea" id="RHEA:16237"/>
        <dbReference type="Rhea" id="RHEA-COMP:10747"/>
        <dbReference type="Rhea" id="RHEA-COMP:10748"/>
        <dbReference type="ChEBI" id="CHEBI:83833"/>
        <dbReference type="ChEBI" id="CHEBI:83834"/>
        <dbReference type="EC" id="5.2.1.8"/>
    </reaction>
</comment>
<evidence type="ECO:0000313" key="8">
    <source>
        <dbReference type="EMBL" id="AVO48765.1"/>
    </source>
</evidence>
<dbReference type="EC" id="5.2.1.8" evidence="3"/>
<dbReference type="EMBL" id="CP027667">
    <property type="protein sequence ID" value="AVO48765.1"/>
    <property type="molecule type" value="Genomic_DNA"/>
</dbReference>
<evidence type="ECO:0000259" key="7">
    <source>
        <dbReference type="PROSITE" id="PS50198"/>
    </source>
</evidence>
<gene>
    <name evidence="8" type="ORF">C6568_05435</name>
</gene>
<keyword evidence="5 8" id="KW-0413">Isomerase</keyword>
<evidence type="ECO:0000313" key="9">
    <source>
        <dbReference type="Proteomes" id="UP000237925"/>
    </source>
</evidence>
<dbReference type="KEGG" id="mela:C6568_05435"/>
<protein>
    <recommendedName>
        <fullName evidence="3">peptidylprolyl isomerase</fullName>
        <ecNumber evidence="3">5.2.1.8</ecNumber>
    </recommendedName>
</protein>
<evidence type="ECO:0000256" key="5">
    <source>
        <dbReference type="PROSITE-ProRule" id="PRU00278"/>
    </source>
</evidence>
<feature type="signal peptide" evidence="6">
    <location>
        <begin position="1"/>
        <end position="35"/>
    </location>
</feature>
<evidence type="ECO:0000256" key="6">
    <source>
        <dbReference type="SAM" id="SignalP"/>
    </source>
</evidence>
<keyword evidence="4 5" id="KW-0697">Rotamase</keyword>
<dbReference type="AlphaFoldDB" id="A0A2R3QAE1"/>
<dbReference type="InterPro" id="IPR046357">
    <property type="entry name" value="PPIase_dom_sf"/>
</dbReference>
<dbReference type="PANTHER" id="PTHR47245">
    <property type="entry name" value="PEPTIDYLPROLYL ISOMERASE"/>
    <property type="match status" value="1"/>
</dbReference>
<organism evidence="8 9">
    <name type="scientific">Melaminivora suipulveris</name>
    <dbReference type="NCBI Taxonomy" id="2109913"/>
    <lineage>
        <taxon>Bacteria</taxon>
        <taxon>Pseudomonadati</taxon>
        <taxon>Pseudomonadota</taxon>
        <taxon>Betaproteobacteria</taxon>
        <taxon>Burkholderiales</taxon>
        <taxon>Comamonadaceae</taxon>
        <taxon>Melaminivora</taxon>
    </lineage>
</organism>
<proteinExistence type="inferred from homology"/>
<dbReference type="Proteomes" id="UP000237925">
    <property type="component" value="Chromosome"/>
</dbReference>
<dbReference type="PANTHER" id="PTHR47245:SF2">
    <property type="entry name" value="PEPTIDYL-PROLYL CIS-TRANS ISOMERASE HP_0175-RELATED"/>
    <property type="match status" value="1"/>
</dbReference>
<evidence type="ECO:0000256" key="2">
    <source>
        <dbReference type="ARBA" id="ARBA00007656"/>
    </source>
</evidence>
<keyword evidence="9" id="KW-1185">Reference proteome</keyword>
<comment type="similarity">
    <text evidence="2">Belongs to the PpiC/parvulin rotamase family.</text>
</comment>